<dbReference type="InterPro" id="IPR007527">
    <property type="entry name" value="Znf_SWIM"/>
</dbReference>
<dbReference type="Proteomes" id="UP000225706">
    <property type="component" value="Unassembled WGS sequence"/>
</dbReference>
<name>A0A2B4SGD9_STYPI</name>
<evidence type="ECO:0000313" key="3">
    <source>
        <dbReference type="EMBL" id="PFX27515.1"/>
    </source>
</evidence>
<evidence type="ECO:0000313" key="4">
    <source>
        <dbReference type="Proteomes" id="UP000225706"/>
    </source>
</evidence>
<dbReference type="EMBL" id="LSMT01000101">
    <property type="protein sequence ID" value="PFX27515.1"/>
    <property type="molecule type" value="Genomic_DNA"/>
</dbReference>
<dbReference type="AlphaFoldDB" id="A0A2B4SGD9"/>
<protein>
    <recommendedName>
        <fullName evidence="2">SWIM-type domain-containing protein</fullName>
    </recommendedName>
</protein>
<evidence type="ECO:0000256" key="1">
    <source>
        <dbReference type="PROSITE-ProRule" id="PRU00325"/>
    </source>
</evidence>
<proteinExistence type="predicted"/>
<dbReference type="PROSITE" id="PS50966">
    <property type="entry name" value="ZF_SWIM"/>
    <property type="match status" value="1"/>
</dbReference>
<dbReference type="OrthoDB" id="5948422at2759"/>
<dbReference type="GO" id="GO:0008270">
    <property type="term" value="F:zinc ion binding"/>
    <property type="evidence" value="ECO:0007669"/>
    <property type="project" value="UniProtKB-KW"/>
</dbReference>
<evidence type="ECO:0000259" key="2">
    <source>
        <dbReference type="PROSITE" id="PS50966"/>
    </source>
</evidence>
<reference evidence="4" key="1">
    <citation type="journal article" date="2017" name="bioRxiv">
        <title>Comparative analysis of the genomes of Stylophora pistillata and Acropora digitifera provides evidence for extensive differences between species of corals.</title>
        <authorList>
            <person name="Voolstra C.R."/>
            <person name="Li Y."/>
            <person name="Liew Y.J."/>
            <person name="Baumgarten S."/>
            <person name="Zoccola D."/>
            <person name="Flot J.-F."/>
            <person name="Tambutte S."/>
            <person name="Allemand D."/>
            <person name="Aranda M."/>
        </authorList>
    </citation>
    <scope>NUCLEOTIDE SEQUENCE [LARGE SCALE GENOMIC DNA]</scope>
</reference>
<comment type="caution">
    <text evidence="3">The sequence shown here is derived from an EMBL/GenBank/DDBJ whole genome shotgun (WGS) entry which is preliminary data.</text>
</comment>
<keyword evidence="1" id="KW-0479">Metal-binding</keyword>
<feature type="domain" description="SWIM-type" evidence="2">
    <location>
        <begin position="86"/>
        <end position="121"/>
    </location>
</feature>
<sequence length="219" mass="25068">MAANASSVFPIGRTRLLKDNPEMTMKDVDTFVKLNKAPQSGIVKGYKFFCEGFIKDFEVGKREEDETVFIRARRFKSFRKNEEPHYLQMSFYNEEVVDHSCSCKAGQGICNHKVALMMYQAAHYSFLKIDAVPEVPSKTSMPQEWHKPRSAGIHPEAVDNLIVRKPELKSEGGPKCKKRAIGGVESNLYNPMPNYPNPEFIREFLARAKTDYKETQFCT</sequence>
<gene>
    <name evidence="3" type="ORF">AWC38_SpisGene7791</name>
</gene>
<accession>A0A2B4SGD9</accession>
<organism evidence="3 4">
    <name type="scientific">Stylophora pistillata</name>
    <name type="common">Smooth cauliflower coral</name>
    <dbReference type="NCBI Taxonomy" id="50429"/>
    <lineage>
        <taxon>Eukaryota</taxon>
        <taxon>Metazoa</taxon>
        <taxon>Cnidaria</taxon>
        <taxon>Anthozoa</taxon>
        <taxon>Hexacorallia</taxon>
        <taxon>Scleractinia</taxon>
        <taxon>Astrocoeniina</taxon>
        <taxon>Pocilloporidae</taxon>
        <taxon>Stylophora</taxon>
    </lineage>
</organism>
<keyword evidence="1" id="KW-0862">Zinc</keyword>
<keyword evidence="1" id="KW-0863">Zinc-finger</keyword>
<keyword evidence="4" id="KW-1185">Reference proteome</keyword>